<evidence type="ECO:0000313" key="4">
    <source>
        <dbReference type="Proteomes" id="UP000799118"/>
    </source>
</evidence>
<feature type="region of interest" description="Disordered" evidence="1">
    <location>
        <begin position="1"/>
        <end position="35"/>
    </location>
</feature>
<dbReference type="InterPro" id="IPR002156">
    <property type="entry name" value="RNaseH_domain"/>
</dbReference>
<dbReference type="SUPFAM" id="SSF53098">
    <property type="entry name" value="Ribonuclease H-like"/>
    <property type="match status" value="1"/>
</dbReference>
<sequence>ITVGWVPGHEGVEGNEAADEEAKGAALRGSSPKASLPGCLQKSLPMSCSATRKTFAKALNDLNDTMFRRSPRYSRF</sequence>
<dbReference type="EMBL" id="ML769566">
    <property type="protein sequence ID" value="KAE9393711.1"/>
    <property type="molecule type" value="Genomic_DNA"/>
</dbReference>
<name>A0A6A4H6I0_9AGAR</name>
<reference evidence="3" key="1">
    <citation type="journal article" date="2019" name="Environ. Microbiol.">
        <title>Fungal ecological strategies reflected in gene transcription - a case study of two litter decomposers.</title>
        <authorList>
            <person name="Barbi F."/>
            <person name="Kohler A."/>
            <person name="Barry K."/>
            <person name="Baskaran P."/>
            <person name="Daum C."/>
            <person name="Fauchery L."/>
            <person name="Ihrmark K."/>
            <person name="Kuo A."/>
            <person name="LaButti K."/>
            <person name="Lipzen A."/>
            <person name="Morin E."/>
            <person name="Grigoriev I.V."/>
            <person name="Henrissat B."/>
            <person name="Lindahl B."/>
            <person name="Martin F."/>
        </authorList>
    </citation>
    <scope>NUCLEOTIDE SEQUENCE</scope>
    <source>
        <strain evidence="3">JB14</strain>
    </source>
</reference>
<proteinExistence type="predicted"/>
<dbReference type="Proteomes" id="UP000799118">
    <property type="component" value="Unassembled WGS sequence"/>
</dbReference>
<evidence type="ECO:0000259" key="2">
    <source>
        <dbReference type="PROSITE" id="PS50879"/>
    </source>
</evidence>
<dbReference type="PROSITE" id="PS50879">
    <property type="entry name" value="RNASE_H_1"/>
    <property type="match status" value="1"/>
</dbReference>
<evidence type="ECO:0000256" key="1">
    <source>
        <dbReference type="SAM" id="MobiDB-lite"/>
    </source>
</evidence>
<dbReference type="GO" id="GO:0003676">
    <property type="term" value="F:nucleic acid binding"/>
    <property type="evidence" value="ECO:0007669"/>
    <property type="project" value="InterPro"/>
</dbReference>
<feature type="non-terminal residue" evidence="3">
    <location>
        <position position="76"/>
    </location>
</feature>
<accession>A0A6A4H6I0</accession>
<dbReference type="Gene3D" id="3.30.420.10">
    <property type="entry name" value="Ribonuclease H-like superfamily/Ribonuclease H"/>
    <property type="match status" value="1"/>
</dbReference>
<evidence type="ECO:0000313" key="3">
    <source>
        <dbReference type="EMBL" id="KAE9393711.1"/>
    </source>
</evidence>
<dbReference type="AlphaFoldDB" id="A0A6A4H6I0"/>
<feature type="non-terminal residue" evidence="3">
    <location>
        <position position="1"/>
    </location>
</feature>
<dbReference type="InterPro" id="IPR036397">
    <property type="entry name" value="RNaseH_sf"/>
</dbReference>
<dbReference type="GO" id="GO:0004523">
    <property type="term" value="F:RNA-DNA hybrid ribonuclease activity"/>
    <property type="evidence" value="ECO:0007669"/>
    <property type="project" value="InterPro"/>
</dbReference>
<dbReference type="OrthoDB" id="3265515at2759"/>
<protein>
    <recommendedName>
        <fullName evidence="2">RNase H type-1 domain-containing protein</fullName>
    </recommendedName>
</protein>
<keyword evidence="4" id="KW-1185">Reference proteome</keyword>
<dbReference type="InterPro" id="IPR012337">
    <property type="entry name" value="RNaseH-like_sf"/>
</dbReference>
<gene>
    <name evidence="3" type="ORF">BT96DRAFT_769186</name>
</gene>
<feature type="domain" description="RNase H type-1" evidence="2">
    <location>
        <begin position="1"/>
        <end position="27"/>
    </location>
</feature>
<organism evidence="3 4">
    <name type="scientific">Gymnopus androsaceus JB14</name>
    <dbReference type="NCBI Taxonomy" id="1447944"/>
    <lineage>
        <taxon>Eukaryota</taxon>
        <taxon>Fungi</taxon>
        <taxon>Dikarya</taxon>
        <taxon>Basidiomycota</taxon>
        <taxon>Agaricomycotina</taxon>
        <taxon>Agaricomycetes</taxon>
        <taxon>Agaricomycetidae</taxon>
        <taxon>Agaricales</taxon>
        <taxon>Marasmiineae</taxon>
        <taxon>Omphalotaceae</taxon>
        <taxon>Gymnopus</taxon>
    </lineage>
</organism>